<accession>A0A6I2ME36</accession>
<dbReference type="Pfam" id="PF17999">
    <property type="entry name" value="PulA_N1"/>
    <property type="match status" value="1"/>
</dbReference>
<dbReference type="InterPro" id="IPR017853">
    <property type="entry name" value="GH"/>
</dbReference>
<proteinExistence type="inferred from homology"/>
<comment type="caution">
    <text evidence="3">The sequence shown here is derived from an EMBL/GenBank/DDBJ whole genome shotgun (WGS) entry which is preliminary data.</text>
</comment>
<dbReference type="InterPro" id="IPR011840">
    <property type="entry name" value="PulA_typeI"/>
</dbReference>
<dbReference type="CDD" id="cd02860">
    <property type="entry name" value="E_set_Pullulanase"/>
    <property type="match status" value="1"/>
</dbReference>
<dbReference type="EMBL" id="WKKF01000004">
    <property type="protein sequence ID" value="MRX55306.1"/>
    <property type="molecule type" value="Genomic_DNA"/>
</dbReference>
<keyword evidence="3" id="KW-0326">Glycosidase</keyword>
<dbReference type="PANTHER" id="PTHR43002">
    <property type="entry name" value="GLYCOGEN DEBRANCHING ENZYME"/>
    <property type="match status" value="1"/>
</dbReference>
<dbReference type="InterPro" id="IPR004193">
    <property type="entry name" value="Glyco_hydro_13_N"/>
</dbReference>
<name>A0A6I2ME36_9BACI</name>
<evidence type="ECO:0000259" key="2">
    <source>
        <dbReference type="SMART" id="SM00642"/>
    </source>
</evidence>
<dbReference type="SUPFAM" id="SSF81296">
    <property type="entry name" value="E set domains"/>
    <property type="match status" value="1"/>
</dbReference>
<dbReference type="EC" id="3.2.1.41" evidence="3"/>
<dbReference type="AlphaFoldDB" id="A0A6I2ME36"/>
<dbReference type="InterPro" id="IPR040697">
    <property type="entry name" value="PulA_N1"/>
</dbReference>
<dbReference type="GO" id="GO:0051060">
    <property type="term" value="F:pullulanase activity"/>
    <property type="evidence" value="ECO:0007669"/>
    <property type="project" value="UniProtKB-EC"/>
</dbReference>
<organism evidence="3 4">
    <name type="scientific">Metabacillus idriensis</name>
    <dbReference type="NCBI Taxonomy" id="324768"/>
    <lineage>
        <taxon>Bacteria</taxon>
        <taxon>Bacillati</taxon>
        <taxon>Bacillota</taxon>
        <taxon>Bacilli</taxon>
        <taxon>Bacillales</taxon>
        <taxon>Bacillaceae</taxon>
        <taxon>Metabacillus</taxon>
    </lineage>
</organism>
<dbReference type="Gene3D" id="2.60.40.2320">
    <property type="match status" value="1"/>
</dbReference>
<dbReference type="RefSeq" id="WP_154319065.1">
    <property type="nucleotide sequence ID" value="NZ_CAJGAA010000003.1"/>
</dbReference>
<dbReference type="InterPro" id="IPR013783">
    <property type="entry name" value="Ig-like_fold"/>
</dbReference>
<evidence type="ECO:0000313" key="3">
    <source>
        <dbReference type="EMBL" id="MRX55306.1"/>
    </source>
</evidence>
<dbReference type="Gene3D" id="3.20.20.80">
    <property type="entry name" value="Glycosidases"/>
    <property type="match status" value="1"/>
</dbReference>
<protein>
    <submittedName>
        <fullName evidence="3">Type I pullulanase</fullName>
        <ecNumber evidence="3">3.2.1.41</ecNumber>
    </submittedName>
</protein>
<dbReference type="GO" id="GO:0005975">
    <property type="term" value="P:carbohydrate metabolic process"/>
    <property type="evidence" value="ECO:0007669"/>
    <property type="project" value="InterPro"/>
</dbReference>
<dbReference type="Gene3D" id="2.60.40.10">
    <property type="entry name" value="Immunoglobulins"/>
    <property type="match status" value="1"/>
</dbReference>
<dbReference type="NCBIfam" id="TIGR02104">
    <property type="entry name" value="pulA_typeI"/>
    <property type="match status" value="1"/>
</dbReference>
<dbReference type="Pfam" id="PF02922">
    <property type="entry name" value="CBM_48"/>
    <property type="match status" value="1"/>
</dbReference>
<feature type="domain" description="Glycosyl hydrolase family 13 catalytic" evidence="2">
    <location>
        <begin position="230"/>
        <end position="611"/>
    </location>
</feature>
<dbReference type="Pfam" id="PF21653">
    <property type="entry name" value="pulA_all-beta"/>
    <property type="match status" value="1"/>
</dbReference>
<evidence type="ECO:0000313" key="4">
    <source>
        <dbReference type="Proteomes" id="UP000441585"/>
    </source>
</evidence>
<dbReference type="InterPro" id="IPR014756">
    <property type="entry name" value="Ig_E-set"/>
</dbReference>
<gene>
    <name evidence="3" type="primary">pulA</name>
    <name evidence="3" type="ORF">GJU41_15185</name>
</gene>
<dbReference type="SMART" id="SM00642">
    <property type="entry name" value="Aamy"/>
    <property type="match status" value="1"/>
</dbReference>
<dbReference type="InterPro" id="IPR013780">
    <property type="entry name" value="Glyco_hydro_b"/>
</dbReference>
<evidence type="ECO:0000256" key="1">
    <source>
        <dbReference type="ARBA" id="ARBA00008061"/>
    </source>
</evidence>
<sequence length="712" mass="81057">MLSVQRVYHAYLDEMNLITILIPKEMQAIGNKTFFLLDGETRLKLQCERHQDIENRVKYQCRLDSSIKPFGKLYEVCDEQDNKTDLQIGAVIRTAAFDEHFYYNGDDLGVRFSKDSVTMKLWAPTATDVQVKLLFPSEQREETLPLKRGDRGVWTIELKGNFDSVFYTYLVCVNLIWNEAVDPYAKAVSMNGVYGVIADFDRTAVEKYTPAPLGQLTDAIIYEAHIRDFTIHPNSGNNQKGKYAAFTEADTKTGMGMTSGISYLKELGITHLELLPFNDFEGVNEQNVLEHYNWGYNPLHFNAPEGSYSSDPEDPYSRIRELKTAIQSIHANGIRVIMDVVYNHVYIRENSSFEKIVPGYYFRHDHNGLPSNGTGVGNDFASEMKMAGKFIVDSVTFWLKEYDVDGFRFDLMGILDVDTMNMVNEVCKRLKPEILILGEGWDLLTPLAFEKKAIIANAAKMPGIAFFNDQFRDNIKGSTFEVLDRGFILGNTGNPEMLAKIMSGSIAHFQSPAQSINYVESHDNHTLWDKMNLCLPNDSIKDKRLRQKLAAGMVILAQGIPFLHSGQEFYRTKQGVENSYNSPDKINQLDWNEREHHSDDIKYIQHLISLRKSHGAFRFNSSEEISRHYQIFMNEEGIYAYCLNDVGSYGPWSRIAVIHCCHKNGKVISLPGEGQWELASGPYINQIEGNSAKLISESFEVKEIGTFVLFQK</sequence>
<reference evidence="3 4" key="1">
    <citation type="submission" date="2019-11" db="EMBL/GenBank/DDBJ databases">
        <title>Bacillus idriensis genome.</title>
        <authorList>
            <person name="Konopka E.N."/>
            <person name="Newman J.D."/>
        </authorList>
    </citation>
    <scope>NUCLEOTIDE SEQUENCE [LARGE SCALE GENOMIC DNA]</scope>
    <source>
        <strain evidence="3 4">DSM 19097</strain>
    </source>
</reference>
<dbReference type="SUPFAM" id="SSF51445">
    <property type="entry name" value="(Trans)glycosidases"/>
    <property type="match status" value="1"/>
</dbReference>
<dbReference type="Gene3D" id="2.60.40.1180">
    <property type="entry name" value="Golgi alpha-mannosidase II"/>
    <property type="match status" value="1"/>
</dbReference>
<keyword evidence="3" id="KW-0378">Hydrolase</keyword>
<comment type="similarity">
    <text evidence="1">Belongs to the glycosyl hydrolase 13 family.</text>
</comment>
<dbReference type="CDD" id="cd11341">
    <property type="entry name" value="AmyAc_Pullulanase_LD-like"/>
    <property type="match status" value="1"/>
</dbReference>
<dbReference type="InterPro" id="IPR006047">
    <property type="entry name" value="GH13_cat_dom"/>
</dbReference>
<keyword evidence="4" id="KW-1185">Reference proteome</keyword>
<dbReference type="InterPro" id="IPR049117">
    <property type="entry name" value="pulA_all-beta"/>
</dbReference>
<dbReference type="Proteomes" id="UP000441585">
    <property type="component" value="Unassembled WGS sequence"/>
</dbReference>